<sequence length="51" mass="5575">MAAATDALTDREVRYGEESLKALVLKSGLCEVAEEVLPRGTRTLIRPRSDS</sequence>
<keyword evidence="1" id="KW-0614">Plasmid</keyword>
<evidence type="ECO:0000313" key="1">
    <source>
        <dbReference type="EMBL" id="SPK75942.1"/>
    </source>
</evidence>
<gene>
    <name evidence="1" type="ORF">CT19425_MP70102</name>
</gene>
<protein>
    <submittedName>
        <fullName evidence="1">Uncharacterized protein</fullName>
    </submittedName>
</protein>
<geneLocation type="plasmid" evidence="1">
    <name>II</name>
</geneLocation>
<dbReference type="EMBL" id="LT991977">
    <property type="protein sequence ID" value="SPK75942.1"/>
    <property type="molecule type" value="Genomic_DNA"/>
</dbReference>
<dbReference type="AlphaFoldDB" id="A0A375IR57"/>
<dbReference type="Proteomes" id="UP000255505">
    <property type="component" value="Plasmid II"/>
</dbReference>
<name>A0A375IR57_9BURK</name>
<proteinExistence type="predicted"/>
<organism evidence="1 2">
    <name type="scientific">Cupriavidus taiwanensis</name>
    <dbReference type="NCBI Taxonomy" id="164546"/>
    <lineage>
        <taxon>Bacteria</taxon>
        <taxon>Pseudomonadati</taxon>
        <taxon>Pseudomonadota</taxon>
        <taxon>Betaproteobacteria</taxon>
        <taxon>Burkholderiales</taxon>
        <taxon>Burkholderiaceae</taxon>
        <taxon>Cupriavidus</taxon>
    </lineage>
</organism>
<reference evidence="1 2" key="1">
    <citation type="submission" date="2018-01" db="EMBL/GenBank/DDBJ databases">
        <authorList>
            <person name="Gaut B.S."/>
            <person name="Morton B.R."/>
            <person name="Clegg M.T."/>
            <person name="Duvall M.R."/>
        </authorList>
    </citation>
    <scope>NUCLEOTIDE SEQUENCE [LARGE SCALE GENOMIC DNA]</scope>
    <source>
        <strain evidence="1">Cupriavidus taiwanensis LMG 19425</strain>
        <plasmid evidence="2">Plasmid ii</plasmid>
    </source>
</reference>
<accession>A0A375IR57</accession>
<evidence type="ECO:0000313" key="2">
    <source>
        <dbReference type="Proteomes" id="UP000255505"/>
    </source>
</evidence>